<keyword evidence="1" id="KW-0418">Kinase</keyword>
<proteinExistence type="predicted"/>
<reference evidence="1 2" key="1">
    <citation type="submission" date="2019-09" db="EMBL/GenBank/DDBJ databases">
        <authorList>
            <person name="Depoorter E."/>
        </authorList>
    </citation>
    <scope>NUCLEOTIDE SEQUENCE [LARGE SCALE GENOMIC DNA]</scope>
    <source>
        <strain evidence="1">LMG 24064</strain>
    </source>
</reference>
<organism evidence="1 2">
    <name type="scientific">Burkholderia latens</name>
    <dbReference type="NCBI Taxonomy" id="488446"/>
    <lineage>
        <taxon>Bacteria</taxon>
        <taxon>Pseudomonadati</taxon>
        <taxon>Pseudomonadota</taxon>
        <taxon>Betaproteobacteria</taxon>
        <taxon>Burkholderiales</taxon>
        <taxon>Burkholderiaceae</taxon>
        <taxon>Burkholderia</taxon>
        <taxon>Burkholderia cepacia complex</taxon>
    </lineage>
</organism>
<dbReference type="AlphaFoldDB" id="A0A6P2N8J7"/>
<name>A0A6P2N8J7_9BURK</name>
<dbReference type="GO" id="GO:0016301">
    <property type="term" value="F:kinase activity"/>
    <property type="evidence" value="ECO:0007669"/>
    <property type="project" value="UniProtKB-KW"/>
</dbReference>
<dbReference type="Proteomes" id="UP000494222">
    <property type="component" value="Unassembled WGS sequence"/>
</dbReference>
<protein>
    <submittedName>
        <fullName evidence="1">PAS domain-containing two-component system sensor histidine kinase</fullName>
    </submittedName>
</protein>
<gene>
    <name evidence="1" type="ORF">BLA24064_04268</name>
</gene>
<dbReference type="EMBL" id="CABVPL010000035">
    <property type="protein sequence ID" value="VWB89940.1"/>
    <property type="molecule type" value="Genomic_DNA"/>
</dbReference>
<keyword evidence="1" id="KW-0808">Transferase</keyword>
<evidence type="ECO:0000313" key="2">
    <source>
        <dbReference type="Proteomes" id="UP000494222"/>
    </source>
</evidence>
<accession>A0A6P2N8J7</accession>
<evidence type="ECO:0000313" key="1">
    <source>
        <dbReference type="EMBL" id="VWB89940.1"/>
    </source>
</evidence>
<sequence>MGMGLSICRSIVEAPGARIRAGLHACPGAVMPFVRPVEQETCNEH</sequence>